<feature type="transmembrane region" description="Helical" evidence="7">
    <location>
        <begin position="75"/>
        <end position="95"/>
    </location>
</feature>
<dbReference type="AlphaFoldDB" id="A0A8H4QNL1"/>
<feature type="compositionally biased region" description="Pro residues" evidence="6">
    <location>
        <begin position="275"/>
        <end position="287"/>
    </location>
</feature>
<proteinExistence type="inferred from homology"/>
<feature type="transmembrane region" description="Helical" evidence="7">
    <location>
        <begin position="196"/>
        <end position="224"/>
    </location>
</feature>
<dbReference type="InterPro" id="IPR052337">
    <property type="entry name" value="SAT4-like"/>
</dbReference>
<dbReference type="Pfam" id="PF20684">
    <property type="entry name" value="Fung_rhodopsin"/>
    <property type="match status" value="1"/>
</dbReference>
<feature type="compositionally biased region" description="Low complexity" evidence="6">
    <location>
        <begin position="315"/>
        <end position="333"/>
    </location>
</feature>
<accession>A0A8H4QNL1</accession>
<sequence>MQGDVLAVQVVLTLLHCTAVATGIFRLYRRHQTGQIDYDDYVAAFALVLNILFFPTLWFPKEEFTADLPPSHERIMFSIVSSWFVHTVWTVLLWATRISLGLSITRVLPKKTRFYYATWILIYVILAGGIAVEAVSIAECAISYRVWSKTAPYQCNAGVVIYSVFTGVDVTSDLLLVGVPLWALWRLPKLDRKSQIAIKIGFAANGLTAAASLVVGIVNVAVYLPDPCFVLRVATHALSITSIMACNSLVIVTSLYRHFRTKAPILPQRHVVATPPRPVEQPPPPPCATENYLSTKHGSPDITDYTDETSTSARPSGFSSDLSGPSSSGQPSGTRLTLTVVHTDPSFFSASDLSMHTIHSQSFSDKPISVDSQ</sequence>
<comment type="subcellular location">
    <subcellularLocation>
        <location evidence="1">Membrane</location>
        <topology evidence="1">Multi-pass membrane protein</topology>
    </subcellularLocation>
</comment>
<protein>
    <recommendedName>
        <fullName evidence="8">Rhodopsin domain-containing protein</fullName>
    </recommendedName>
</protein>
<dbReference type="PANTHER" id="PTHR33048:SF123">
    <property type="entry name" value="INTEGRAL MEMBRANE PROTEIN"/>
    <property type="match status" value="1"/>
</dbReference>
<feature type="transmembrane region" description="Helical" evidence="7">
    <location>
        <begin position="40"/>
        <end position="59"/>
    </location>
</feature>
<feature type="transmembrane region" description="Helical" evidence="7">
    <location>
        <begin position="236"/>
        <end position="256"/>
    </location>
</feature>
<dbReference type="PANTHER" id="PTHR33048">
    <property type="entry name" value="PTH11-LIKE INTEGRAL MEMBRANE PROTEIN (AFU_ORTHOLOGUE AFUA_5G11245)"/>
    <property type="match status" value="1"/>
</dbReference>
<dbReference type="Proteomes" id="UP000521872">
    <property type="component" value="Unassembled WGS sequence"/>
</dbReference>
<name>A0A8H4QNL1_9AGAR</name>
<dbReference type="EMBL" id="JAACJL010000044">
    <property type="protein sequence ID" value="KAF4614462.1"/>
    <property type="molecule type" value="Genomic_DNA"/>
</dbReference>
<evidence type="ECO:0000256" key="5">
    <source>
        <dbReference type="ARBA" id="ARBA00038359"/>
    </source>
</evidence>
<feature type="region of interest" description="Disordered" evidence="6">
    <location>
        <begin position="273"/>
        <end position="335"/>
    </location>
</feature>
<evidence type="ECO:0000256" key="6">
    <source>
        <dbReference type="SAM" id="MobiDB-lite"/>
    </source>
</evidence>
<feature type="transmembrane region" description="Helical" evidence="7">
    <location>
        <begin position="6"/>
        <end position="28"/>
    </location>
</feature>
<evidence type="ECO:0000256" key="7">
    <source>
        <dbReference type="SAM" id="Phobius"/>
    </source>
</evidence>
<comment type="similarity">
    <text evidence="5">Belongs to the SAT4 family.</text>
</comment>
<keyword evidence="10" id="KW-1185">Reference proteome</keyword>
<evidence type="ECO:0000313" key="10">
    <source>
        <dbReference type="Proteomes" id="UP000521872"/>
    </source>
</evidence>
<dbReference type="InterPro" id="IPR049326">
    <property type="entry name" value="Rhodopsin_dom_fungi"/>
</dbReference>
<feature type="domain" description="Rhodopsin" evidence="8">
    <location>
        <begin position="26"/>
        <end position="214"/>
    </location>
</feature>
<keyword evidence="4 7" id="KW-0472">Membrane</keyword>
<evidence type="ECO:0000256" key="2">
    <source>
        <dbReference type="ARBA" id="ARBA00022692"/>
    </source>
</evidence>
<feature type="transmembrane region" description="Helical" evidence="7">
    <location>
        <begin position="116"/>
        <end position="147"/>
    </location>
</feature>
<feature type="transmembrane region" description="Helical" evidence="7">
    <location>
        <begin position="159"/>
        <end position="184"/>
    </location>
</feature>
<reference evidence="9 10" key="1">
    <citation type="submission" date="2019-12" db="EMBL/GenBank/DDBJ databases">
        <authorList>
            <person name="Floudas D."/>
            <person name="Bentzer J."/>
            <person name="Ahren D."/>
            <person name="Johansson T."/>
            <person name="Persson P."/>
            <person name="Tunlid A."/>
        </authorList>
    </citation>
    <scope>NUCLEOTIDE SEQUENCE [LARGE SCALE GENOMIC DNA]</scope>
    <source>
        <strain evidence="9 10">CBS 102.39</strain>
    </source>
</reference>
<gene>
    <name evidence="9" type="ORF">D9613_003422</name>
</gene>
<evidence type="ECO:0000313" key="9">
    <source>
        <dbReference type="EMBL" id="KAF4614462.1"/>
    </source>
</evidence>
<keyword evidence="2 7" id="KW-0812">Transmembrane</keyword>
<evidence type="ECO:0000256" key="3">
    <source>
        <dbReference type="ARBA" id="ARBA00022989"/>
    </source>
</evidence>
<organism evidence="9 10">
    <name type="scientific">Agrocybe pediades</name>
    <dbReference type="NCBI Taxonomy" id="84607"/>
    <lineage>
        <taxon>Eukaryota</taxon>
        <taxon>Fungi</taxon>
        <taxon>Dikarya</taxon>
        <taxon>Basidiomycota</taxon>
        <taxon>Agaricomycotina</taxon>
        <taxon>Agaricomycetes</taxon>
        <taxon>Agaricomycetidae</taxon>
        <taxon>Agaricales</taxon>
        <taxon>Agaricineae</taxon>
        <taxon>Strophariaceae</taxon>
        <taxon>Agrocybe</taxon>
    </lineage>
</organism>
<evidence type="ECO:0000256" key="4">
    <source>
        <dbReference type="ARBA" id="ARBA00023136"/>
    </source>
</evidence>
<dbReference type="GO" id="GO:0016020">
    <property type="term" value="C:membrane"/>
    <property type="evidence" value="ECO:0007669"/>
    <property type="project" value="UniProtKB-SubCell"/>
</dbReference>
<evidence type="ECO:0000256" key="1">
    <source>
        <dbReference type="ARBA" id="ARBA00004141"/>
    </source>
</evidence>
<evidence type="ECO:0000259" key="8">
    <source>
        <dbReference type="Pfam" id="PF20684"/>
    </source>
</evidence>
<comment type="caution">
    <text evidence="9">The sequence shown here is derived from an EMBL/GenBank/DDBJ whole genome shotgun (WGS) entry which is preliminary data.</text>
</comment>
<keyword evidence="3 7" id="KW-1133">Transmembrane helix</keyword>